<keyword evidence="9" id="KW-1185">Reference proteome</keyword>
<evidence type="ECO:0000313" key="8">
    <source>
        <dbReference type="Ensembl" id="ENSBTAP00000006406.4"/>
    </source>
</evidence>
<dbReference type="OrthoDB" id="10251781at2759"/>
<dbReference type="Gene3D" id="6.10.160.10">
    <property type="match status" value="1"/>
</dbReference>
<dbReference type="GO" id="GO:0006412">
    <property type="term" value="P:translation"/>
    <property type="evidence" value="ECO:0007669"/>
    <property type="project" value="InterPro"/>
</dbReference>
<proteinExistence type="inferred from homology"/>
<dbReference type="Pfam" id="PF00453">
    <property type="entry name" value="Ribosomal_L20"/>
    <property type="match status" value="1"/>
</dbReference>
<evidence type="ECO:0000313" key="10">
    <source>
        <dbReference type="VGNC" id="VGNC:31624"/>
    </source>
</evidence>
<dbReference type="InParanoid" id="A0A452DIN8"/>
<comment type="similarity">
    <text evidence="1 6">Belongs to the bacterial ribosomal protein bL20 family.</text>
</comment>
<evidence type="ECO:0000256" key="5">
    <source>
        <dbReference type="ARBA" id="ARBA00076245"/>
    </source>
</evidence>
<dbReference type="GO" id="GO:0019843">
    <property type="term" value="F:rRNA binding"/>
    <property type="evidence" value="ECO:0007669"/>
    <property type="project" value="InterPro"/>
</dbReference>
<dbReference type="GO" id="GO:0005761">
    <property type="term" value="C:mitochondrial ribosome"/>
    <property type="evidence" value="ECO:0000318"/>
    <property type="project" value="GO_Central"/>
</dbReference>
<dbReference type="FunCoup" id="A0A452DIN8">
    <property type="interactions" value="1723"/>
</dbReference>
<evidence type="ECO:0000256" key="1">
    <source>
        <dbReference type="ARBA" id="ARBA00007698"/>
    </source>
</evidence>
<reference evidence="8" key="2">
    <citation type="submission" date="2025-08" db="UniProtKB">
        <authorList>
            <consortium name="Ensembl"/>
        </authorList>
    </citation>
    <scope>IDENTIFICATION</scope>
    <source>
        <strain evidence="8">Hereford</strain>
    </source>
</reference>
<dbReference type="Proteomes" id="UP000009136">
    <property type="component" value="Chromosome 16"/>
</dbReference>
<reference evidence="8" key="1">
    <citation type="submission" date="2018-03" db="EMBL/GenBank/DDBJ databases">
        <title>ARS-UCD1.2.</title>
        <authorList>
            <person name="Rosen B.D."/>
            <person name="Bickhart D.M."/>
            <person name="Koren S."/>
            <person name="Schnabel R.D."/>
            <person name="Hall R."/>
            <person name="Zimin A."/>
            <person name="Dreischer C."/>
            <person name="Schultheiss S."/>
            <person name="Schroeder S.G."/>
            <person name="Elsik C.G."/>
            <person name="Couldrey C."/>
            <person name="Liu G.E."/>
            <person name="Van Tassell C.P."/>
            <person name="Phillippy A.M."/>
            <person name="Smith T.P.L."/>
            <person name="Medrano J.F."/>
        </authorList>
    </citation>
    <scope>NUCLEOTIDE SEQUENCE [LARGE SCALE GENOMIC DNA]</scope>
    <source>
        <strain evidence="8">Hereford</strain>
    </source>
</reference>
<dbReference type="PANTHER" id="PTHR10986">
    <property type="entry name" value="39S RIBOSOMAL PROTEIN L20"/>
    <property type="match status" value="1"/>
</dbReference>
<dbReference type="GO" id="GO:0003735">
    <property type="term" value="F:structural constituent of ribosome"/>
    <property type="evidence" value="ECO:0000318"/>
    <property type="project" value="GO_Central"/>
</dbReference>
<evidence type="ECO:0000256" key="6">
    <source>
        <dbReference type="RuleBase" id="RU000561"/>
    </source>
</evidence>
<dbReference type="CDD" id="cd07026">
    <property type="entry name" value="Ribosomal_L20"/>
    <property type="match status" value="1"/>
</dbReference>
<dbReference type="GlyGen" id="A0A452DIN8">
    <property type="glycosylation" value="1 site"/>
</dbReference>
<evidence type="ECO:0000256" key="3">
    <source>
        <dbReference type="ARBA" id="ARBA00023274"/>
    </source>
</evidence>
<keyword evidence="2 6" id="KW-0689">Ribosomal protein</keyword>
<name>A0A452DIN8_BOVIN</name>
<dbReference type="VEuPathDB" id="HostDB:ENSBTAG00000004872"/>
<dbReference type="VGNC" id="VGNC:31624">
    <property type="gene designation" value="MRPL20"/>
</dbReference>
<reference evidence="8" key="3">
    <citation type="submission" date="2025-09" db="UniProtKB">
        <authorList>
            <consortium name="Ensembl"/>
        </authorList>
    </citation>
    <scope>IDENTIFICATION</scope>
    <source>
        <strain evidence="8">Hereford</strain>
    </source>
</reference>
<dbReference type="InterPro" id="IPR035566">
    <property type="entry name" value="Ribosomal_protein_bL20_C"/>
</dbReference>
<protein>
    <recommendedName>
        <fullName evidence="4">Large ribosomal subunit protein bL20m</fullName>
    </recommendedName>
    <alternativeName>
        <fullName evidence="5">39S ribosomal protein L20, mitochondrial</fullName>
    </alternativeName>
</protein>
<gene>
    <name evidence="8 10" type="primary">MRPL20</name>
</gene>
<dbReference type="Bgee" id="ENSBTAG00000004872">
    <property type="expression patterns" value="Expressed in oocyte and 106 other cell types or tissues"/>
</dbReference>
<dbReference type="NCBIfam" id="TIGR01032">
    <property type="entry name" value="rplT_bact"/>
    <property type="match status" value="1"/>
</dbReference>
<dbReference type="InterPro" id="IPR005813">
    <property type="entry name" value="Ribosomal_bL20"/>
</dbReference>
<keyword evidence="3 6" id="KW-0687">Ribonucleoprotein</keyword>
<dbReference type="FunFam" id="1.10.1900.20:FF:000001">
    <property type="entry name" value="50S ribosomal protein L20"/>
    <property type="match status" value="1"/>
</dbReference>
<dbReference type="PRINTS" id="PR00062">
    <property type="entry name" value="RIBOSOMALL20"/>
</dbReference>
<evidence type="ECO:0000313" key="9">
    <source>
        <dbReference type="Proteomes" id="UP000009136"/>
    </source>
</evidence>
<feature type="region of interest" description="Disordered" evidence="7">
    <location>
        <begin position="1"/>
        <end position="26"/>
    </location>
</feature>
<dbReference type="SUPFAM" id="SSF74731">
    <property type="entry name" value="Ribosomal protein L20"/>
    <property type="match status" value="1"/>
</dbReference>
<dbReference type="Reactome" id="R-BTA-5419276">
    <property type="pathway name" value="Mitochondrial translation termination"/>
</dbReference>
<sequence length="196" mass="22278">MRTPGCHCRPEAHARRPGRSLKEGGVDPEALEGCGGRATHALVNGGAGVMVFLSAPLWLRNRITDRYWRVQEVLKHARHFRGRKNRCYRLAVRAVTRAFVRCTRARSLKKRHLRTLWINRITAASQEHGLKYPAFILNLIKVELNRKVLADLAIYEPKTFKSLAALSKRRREEGFVAALGDGKEPEGIFSRVAQHH</sequence>
<evidence type="ECO:0000256" key="7">
    <source>
        <dbReference type="SAM" id="MobiDB-lite"/>
    </source>
</evidence>
<evidence type="ECO:0000256" key="4">
    <source>
        <dbReference type="ARBA" id="ARBA00072767"/>
    </source>
</evidence>
<accession>A0A452DIN8</accession>
<dbReference type="Reactome" id="R-BTA-5389840">
    <property type="pathway name" value="Mitochondrial translation elongation"/>
</dbReference>
<dbReference type="Reactome" id="R-BTA-9937383">
    <property type="pathway name" value="Mitochondrial ribosome-associated quality control"/>
</dbReference>
<dbReference type="AlphaFoldDB" id="A0A452DIN8"/>
<evidence type="ECO:0000256" key="2">
    <source>
        <dbReference type="ARBA" id="ARBA00022980"/>
    </source>
</evidence>
<organism evidence="8 9">
    <name type="scientific">Bos taurus</name>
    <name type="common">Bovine</name>
    <dbReference type="NCBI Taxonomy" id="9913"/>
    <lineage>
        <taxon>Eukaryota</taxon>
        <taxon>Metazoa</taxon>
        <taxon>Chordata</taxon>
        <taxon>Craniata</taxon>
        <taxon>Vertebrata</taxon>
        <taxon>Euteleostomi</taxon>
        <taxon>Mammalia</taxon>
        <taxon>Eutheria</taxon>
        <taxon>Laurasiatheria</taxon>
        <taxon>Artiodactyla</taxon>
        <taxon>Ruminantia</taxon>
        <taxon>Pecora</taxon>
        <taxon>Bovidae</taxon>
        <taxon>Bovinae</taxon>
        <taxon>Bos</taxon>
    </lineage>
</organism>
<dbReference type="Ensembl" id="ENSBTAT00000006406.4">
    <property type="protein sequence ID" value="ENSBTAP00000006406.4"/>
    <property type="gene ID" value="ENSBTAG00000004872.4"/>
</dbReference>
<dbReference type="GO" id="GO:0005762">
    <property type="term" value="C:mitochondrial large ribosomal subunit"/>
    <property type="evidence" value="ECO:0007669"/>
    <property type="project" value="Ensembl"/>
</dbReference>
<feature type="compositionally biased region" description="Basic and acidic residues" evidence="7">
    <location>
        <begin position="8"/>
        <end position="25"/>
    </location>
</feature>
<dbReference type="GeneTree" id="ENSGT00390000015823"/>
<dbReference type="Gene3D" id="1.10.1900.20">
    <property type="entry name" value="Ribosomal protein L20"/>
    <property type="match status" value="1"/>
</dbReference>